<proteinExistence type="predicted"/>
<comment type="caution">
    <text evidence="2">The sequence shown here is derived from an EMBL/GenBank/DDBJ whole genome shotgun (WGS) entry which is preliminary data.</text>
</comment>
<accession>A0ABV6Q5B4</accession>
<dbReference type="RefSeq" id="WP_386059326.1">
    <property type="nucleotide sequence ID" value="NZ_JBHLTQ010000001.1"/>
</dbReference>
<feature type="signal peptide" evidence="1">
    <location>
        <begin position="1"/>
        <end position="24"/>
    </location>
</feature>
<dbReference type="Proteomes" id="UP001589832">
    <property type="component" value="Unassembled WGS sequence"/>
</dbReference>
<sequence length="249" mass="27941">MKTKLSIVLSVLMLCSLIHLNAQSNFLADFNLNNKEIKAGDFTSLETDFILDDFNSFMENKPELSKKAFEEQINPEDLIFVMQMLAVGAGVGFGEDETLWCLQAAYYYRLKLFQRSALYASLGAAYEGASIGDSAQSLVDLQLSLLMFQTISQFNEIRLIYGLLGSYGFGSDKYNSFTTDITRITLAVVMGVQLMLSTRWSIALQTNIIAHRALTYKPESGGEYKNDFTNFLIMKNNLLTLTLLFNLGK</sequence>
<gene>
    <name evidence="2" type="ORF">ACFFGA_02780</name>
</gene>
<feature type="chain" id="PRO_5046044539" evidence="1">
    <location>
        <begin position="25"/>
        <end position="249"/>
    </location>
</feature>
<keyword evidence="1" id="KW-0732">Signal</keyword>
<name>A0ABV6Q5B4_9FLAO</name>
<evidence type="ECO:0000313" key="2">
    <source>
        <dbReference type="EMBL" id="MFC0603463.1"/>
    </source>
</evidence>
<dbReference type="EMBL" id="JBHLTQ010000001">
    <property type="protein sequence ID" value="MFC0603463.1"/>
    <property type="molecule type" value="Genomic_DNA"/>
</dbReference>
<evidence type="ECO:0000313" key="3">
    <source>
        <dbReference type="Proteomes" id="UP001589832"/>
    </source>
</evidence>
<keyword evidence="3" id="KW-1185">Reference proteome</keyword>
<evidence type="ECO:0000256" key="1">
    <source>
        <dbReference type="SAM" id="SignalP"/>
    </source>
</evidence>
<organism evidence="2 3">
    <name type="scientific">Winogradskyella pulchriflava</name>
    <dbReference type="NCBI Taxonomy" id="1110688"/>
    <lineage>
        <taxon>Bacteria</taxon>
        <taxon>Pseudomonadati</taxon>
        <taxon>Bacteroidota</taxon>
        <taxon>Flavobacteriia</taxon>
        <taxon>Flavobacteriales</taxon>
        <taxon>Flavobacteriaceae</taxon>
        <taxon>Winogradskyella</taxon>
    </lineage>
</organism>
<protein>
    <submittedName>
        <fullName evidence="2">Uncharacterized protein</fullName>
    </submittedName>
</protein>
<reference evidence="2 3" key="1">
    <citation type="submission" date="2024-09" db="EMBL/GenBank/DDBJ databases">
        <authorList>
            <person name="Sun Q."/>
            <person name="Mori K."/>
        </authorList>
    </citation>
    <scope>NUCLEOTIDE SEQUENCE [LARGE SCALE GENOMIC DNA]</scope>
    <source>
        <strain evidence="2 3">NCAIM B.02481</strain>
    </source>
</reference>